<accession>A0A2P2JBP6</accession>
<sequence length="47" mass="5211">MLEFPMAIAMPMVRNMPVVRTVRQVMSTISSGSRRSTACNHCSHSTT</sequence>
<reference evidence="1" key="1">
    <citation type="submission" date="2018-02" db="EMBL/GenBank/DDBJ databases">
        <title>Rhizophora mucronata_Transcriptome.</title>
        <authorList>
            <person name="Meera S.P."/>
            <person name="Sreeshan A."/>
            <person name="Augustine A."/>
        </authorList>
    </citation>
    <scope>NUCLEOTIDE SEQUENCE</scope>
    <source>
        <tissue evidence="1">Leaf</tissue>
    </source>
</reference>
<organism evidence="1">
    <name type="scientific">Rhizophora mucronata</name>
    <name type="common">Asiatic mangrove</name>
    <dbReference type="NCBI Taxonomy" id="61149"/>
    <lineage>
        <taxon>Eukaryota</taxon>
        <taxon>Viridiplantae</taxon>
        <taxon>Streptophyta</taxon>
        <taxon>Embryophyta</taxon>
        <taxon>Tracheophyta</taxon>
        <taxon>Spermatophyta</taxon>
        <taxon>Magnoliopsida</taxon>
        <taxon>eudicotyledons</taxon>
        <taxon>Gunneridae</taxon>
        <taxon>Pentapetalae</taxon>
        <taxon>rosids</taxon>
        <taxon>fabids</taxon>
        <taxon>Malpighiales</taxon>
        <taxon>Rhizophoraceae</taxon>
        <taxon>Rhizophora</taxon>
    </lineage>
</organism>
<protein>
    <submittedName>
        <fullName evidence="1">Uncharacterized protein</fullName>
    </submittedName>
</protein>
<evidence type="ECO:0000313" key="1">
    <source>
        <dbReference type="EMBL" id="MBW90900.1"/>
    </source>
</evidence>
<proteinExistence type="predicted"/>
<name>A0A2P2JBP6_RHIMU</name>
<dbReference type="EMBL" id="GGEC01010417">
    <property type="protein sequence ID" value="MBW90900.1"/>
    <property type="molecule type" value="Transcribed_RNA"/>
</dbReference>
<dbReference type="AlphaFoldDB" id="A0A2P2JBP6"/>